<organism evidence="1 2">
    <name type="scientific">Sorangium cellulosum So0157-2</name>
    <dbReference type="NCBI Taxonomy" id="1254432"/>
    <lineage>
        <taxon>Bacteria</taxon>
        <taxon>Pseudomonadati</taxon>
        <taxon>Myxococcota</taxon>
        <taxon>Polyangia</taxon>
        <taxon>Polyangiales</taxon>
        <taxon>Polyangiaceae</taxon>
        <taxon>Sorangium</taxon>
    </lineage>
</organism>
<dbReference type="KEGG" id="scu:SCE1572_01525"/>
<protein>
    <submittedName>
        <fullName evidence="1">Uncharacterized protein</fullName>
    </submittedName>
</protein>
<dbReference type="AlphaFoldDB" id="S4XJF4"/>
<name>S4XJF4_SORCE</name>
<evidence type="ECO:0000313" key="1">
    <source>
        <dbReference type="EMBL" id="AGP33302.1"/>
    </source>
</evidence>
<gene>
    <name evidence="1" type="ORF">SCE1572_01525</name>
</gene>
<dbReference type="HOGENOM" id="CLU_3276772_0_0_7"/>
<dbReference type="Proteomes" id="UP000014803">
    <property type="component" value="Chromosome"/>
</dbReference>
<reference evidence="1 2" key="1">
    <citation type="journal article" date="2013" name="Sci. Rep.">
        <title>Extraordinary expansion of a Sorangium cellulosum genome from an alkaline milieu.</title>
        <authorList>
            <person name="Han K."/>
            <person name="Li Z.F."/>
            <person name="Peng R."/>
            <person name="Zhu L.P."/>
            <person name="Zhou T."/>
            <person name="Wang L.G."/>
            <person name="Li S.G."/>
            <person name="Zhang X.B."/>
            <person name="Hu W."/>
            <person name="Wu Z.H."/>
            <person name="Qin N."/>
            <person name="Li Y.Z."/>
        </authorList>
    </citation>
    <scope>NUCLEOTIDE SEQUENCE [LARGE SCALE GENOMIC DNA]</scope>
    <source>
        <strain evidence="1 2">So0157-2</strain>
    </source>
</reference>
<sequence length="41" mass="4673">MRLRLEADMRFVERRLELSLALEEGRPRGACSSRVAGRADV</sequence>
<accession>S4XJF4</accession>
<evidence type="ECO:0000313" key="2">
    <source>
        <dbReference type="Proteomes" id="UP000014803"/>
    </source>
</evidence>
<proteinExistence type="predicted"/>
<dbReference type="EMBL" id="CP003969">
    <property type="protein sequence ID" value="AGP33302.1"/>
    <property type="molecule type" value="Genomic_DNA"/>
</dbReference>